<evidence type="ECO:0000259" key="4">
    <source>
        <dbReference type="SMART" id="SM00479"/>
    </source>
</evidence>
<dbReference type="Gene3D" id="3.30.420.10">
    <property type="entry name" value="Ribonuclease H-like superfamily/Ribonuclease H"/>
    <property type="match status" value="1"/>
</dbReference>
<name>A0A432Z5L3_9GAMM</name>
<dbReference type="NCBIfam" id="NF006602">
    <property type="entry name" value="PRK09146.1"/>
    <property type="match status" value="1"/>
</dbReference>
<dbReference type="AlphaFoldDB" id="A0A432Z5L3"/>
<dbReference type="InterPro" id="IPR012337">
    <property type="entry name" value="RNaseH-like_sf"/>
</dbReference>
<accession>A0A432Z5L3</accession>
<comment type="caution">
    <text evidence="5">The sequence shown here is derived from an EMBL/GenBank/DDBJ whole genome shotgun (WGS) entry which is preliminary data.</text>
</comment>
<protein>
    <submittedName>
        <fullName evidence="5">DNA polymerase III subunit epsilon</fullName>
    </submittedName>
</protein>
<feature type="domain" description="Exonuclease" evidence="4">
    <location>
        <begin position="55"/>
        <end position="235"/>
    </location>
</feature>
<dbReference type="SMART" id="SM00479">
    <property type="entry name" value="EXOIII"/>
    <property type="match status" value="1"/>
</dbReference>
<dbReference type="OrthoDB" id="5497329at2"/>
<organism evidence="5 6">
    <name type="scientific">Idiomarina ramblicola</name>
    <dbReference type="NCBI Taxonomy" id="263724"/>
    <lineage>
        <taxon>Bacteria</taxon>
        <taxon>Pseudomonadati</taxon>
        <taxon>Pseudomonadota</taxon>
        <taxon>Gammaproteobacteria</taxon>
        <taxon>Alteromonadales</taxon>
        <taxon>Idiomarinaceae</taxon>
        <taxon>Idiomarina</taxon>
    </lineage>
</organism>
<dbReference type="CDD" id="cd06127">
    <property type="entry name" value="DEDDh"/>
    <property type="match status" value="1"/>
</dbReference>
<dbReference type="GO" id="GO:0003676">
    <property type="term" value="F:nucleic acid binding"/>
    <property type="evidence" value="ECO:0007669"/>
    <property type="project" value="InterPro"/>
</dbReference>
<dbReference type="RefSeq" id="WP_126779498.1">
    <property type="nucleotide sequence ID" value="NZ_PIQC01000001.1"/>
</dbReference>
<sequence>MLYLAPEKKQRQMKPRTIDWPERFNSLSRQSQSYALKKYYNYGISAPEAPINQVPMVAVDFETTGMDPEQHGIVSIAAIPMTTERIFFSQAKSWVVKPRRTLTDQSVVIHGITHSDIEQAPDLESIIDELLELVAGKVWVVHYHGIERPFLQDAFKERLNESIQFPLIDTMEIEARFYRKPLSLWQKLRGKKPESIRLADSRDRYNLPFYPPHNATTDALACAELFQAQIAKHFEPTTPLDKIWLP</sequence>
<evidence type="ECO:0000256" key="2">
    <source>
        <dbReference type="ARBA" id="ARBA00022801"/>
    </source>
</evidence>
<evidence type="ECO:0000256" key="1">
    <source>
        <dbReference type="ARBA" id="ARBA00022722"/>
    </source>
</evidence>
<gene>
    <name evidence="5" type="ORF">CWI78_01320</name>
</gene>
<dbReference type="InterPro" id="IPR013520">
    <property type="entry name" value="Ribonucl_H"/>
</dbReference>
<keyword evidence="3" id="KW-0269">Exonuclease</keyword>
<dbReference type="Proteomes" id="UP000288058">
    <property type="component" value="Unassembled WGS sequence"/>
</dbReference>
<keyword evidence="6" id="KW-1185">Reference proteome</keyword>
<dbReference type="Pfam" id="PF00929">
    <property type="entry name" value="RNase_T"/>
    <property type="match status" value="1"/>
</dbReference>
<dbReference type="EMBL" id="PIQC01000001">
    <property type="protein sequence ID" value="RUO73109.1"/>
    <property type="molecule type" value="Genomic_DNA"/>
</dbReference>
<dbReference type="InterPro" id="IPR036397">
    <property type="entry name" value="RNaseH_sf"/>
</dbReference>
<evidence type="ECO:0000256" key="3">
    <source>
        <dbReference type="ARBA" id="ARBA00022839"/>
    </source>
</evidence>
<keyword evidence="1" id="KW-0540">Nuclease</keyword>
<dbReference type="PANTHER" id="PTHR30231:SF4">
    <property type="entry name" value="PROTEIN NEN2"/>
    <property type="match status" value="1"/>
</dbReference>
<dbReference type="SUPFAM" id="SSF53098">
    <property type="entry name" value="Ribonuclease H-like"/>
    <property type="match status" value="1"/>
</dbReference>
<keyword evidence="2" id="KW-0378">Hydrolase</keyword>
<dbReference type="GO" id="GO:0008408">
    <property type="term" value="F:3'-5' exonuclease activity"/>
    <property type="evidence" value="ECO:0007669"/>
    <property type="project" value="TreeGrafter"/>
</dbReference>
<dbReference type="GO" id="GO:0006259">
    <property type="term" value="P:DNA metabolic process"/>
    <property type="evidence" value="ECO:0007669"/>
    <property type="project" value="UniProtKB-ARBA"/>
</dbReference>
<dbReference type="GO" id="GO:0005829">
    <property type="term" value="C:cytosol"/>
    <property type="evidence" value="ECO:0007669"/>
    <property type="project" value="TreeGrafter"/>
</dbReference>
<evidence type="ECO:0000313" key="5">
    <source>
        <dbReference type="EMBL" id="RUO73109.1"/>
    </source>
</evidence>
<dbReference type="PANTHER" id="PTHR30231">
    <property type="entry name" value="DNA POLYMERASE III SUBUNIT EPSILON"/>
    <property type="match status" value="1"/>
</dbReference>
<evidence type="ECO:0000313" key="6">
    <source>
        <dbReference type="Proteomes" id="UP000288058"/>
    </source>
</evidence>
<proteinExistence type="predicted"/>
<reference evidence="6" key="1">
    <citation type="journal article" date="2018" name="Front. Microbiol.">
        <title>Genome-Based Analysis Reveals the Taxonomy and Diversity of the Family Idiomarinaceae.</title>
        <authorList>
            <person name="Liu Y."/>
            <person name="Lai Q."/>
            <person name="Shao Z."/>
        </authorList>
    </citation>
    <scope>NUCLEOTIDE SEQUENCE [LARGE SCALE GENOMIC DNA]</scope>
    <source>
        <strain evidence="6">R22</strain>
    </source>
</reference>